<dbReference type="SUPFAM" id="SSF56655">
    <property type="entry name" value="Carbohydrate phosphatase"/>
    <property type="match status" value="1"/>
</dbReference>
<feature type="binding site" evidence="13">
    <location>
        <begin position="136"/>
        <end position="137"/>
    </location>
    <ligand>
        <name>NAD(+)</name>
        <dbReference type="ChEBI" id="CHEBI:57540"/>
    </ligand>
</feature>
<dbReference type="AlphaFoldDB" id="M0L2Y5"/>
<feature type="compositionally biased region" description="Basic and acidic residues" evidence="15">
    <location>
        <begin position="411"/>
        <end position="436"/>
    </location>
</feature>
<dbReference type="InterPro" id="IPR020583">
    <property type="entry name" value="Inositol_monoP_metal-BS"/>
</dbReference>
<dbReference type="Gene3D" id="3.30.540.10">
    <property type="entry name" value="Fructose-1,6-Bisphosphatase, subunit A, domain 1"/>
    <property type="match status" value="1"/>
</dbReference>
<protein>
    <recommendedName>
        <fullName evidence="13">NAD kinase</fullName>
        <ecNumber evidence="13">2.7.1.23</ecNumber>
    </recommendedName>
    <alternativeName>
        <fullName evidence="13">ATP-dependent NAD kinase</fullName>
    </alternativeName>
</protein>
<evidence type="ECO:0000256" key="15">
    <source>
        <dbReference type="SAM" id="MobiDB-lite"/>
    </source>
</evidence>
<dbReference type="GeneID" id="30921666"/>
<gene>
    <name evidence="13" type="primary">nadK</name>
    <name evidence="17" type="ORF">C445_19627</name>
    <name evidence="16" type="ORF">CHINAEXTREME_11040</name>
</gene>
<dbReference type="InterPro" id="IPR002504">
    <property type="entry name" value="NADK"/>
</dbReference>
<feature type="binding site" evidence="14">
    <location>
        <position position="416"/>
    </location>
    <ligand>
        <name>Mg(2+)</name>
        <dbReference type="ChEBI" id="CHEBI:18420"/>
        <label>1</label>
        <note>catalytic</note>
    </ligand>
</feature>
<organism evidence="17 18">
    <name type="scientific">Natronobacterium lacisalsi AJ5</name>
    <dbReference type="NCBI Taxonomy" id="358396"/>
    <lineage>
        <taxon>Archaea</taxon>
        <taxon>Methanobacteriati</taxon>
        <taxon>Methanobacteriota</taxon>
        <taxon>Stenosarchaea group</taxon>
        <taxon>Halobacteria</taxon>
        <taxon>Halobacteriales</taxon>
        <taxon>Natrialbaceae</taxon>
        <taxon>Natronobacterium</taxon>
    </lineage>
</organism>
<keyword evidence="7" id="KW-0378">Hydrolase</keyword>
<dbReference type="HAMAP" id="MF_00361">
    <property type="entry name" value="NAD_kinase"/>
    <property type="match status" value="1"/>
</dbReference>
<dbReference type="GO" id="GO:0003951">
    <property type="term" value="F:NAD+ kinase activity"/>
    <property type="evidence" value="ECO:0007669"/>
    <property type="project" value="UniProtKB-UniRule"/>
</dbReference>
<feature type="region of interest" description="Disordered" evidence="15">
    <location>
        <begin position="315"/>
        <end position="350"/>
    </location>
</feature>
<evidence type="ECO:0000256" key="6">
    <source>
        <dbReference type="ARBA" id="ARBA00022777"/>
    </source>
</evidence>
<evidence type="ECO:0000256" key="8">
    <source>
        <dbReference type="ARBA" id="ARBA00022842"/>
    </source>
</evidence>
<dbReference type="InterPro" id="IPR016064">
    <property type="entry name" value="NAD/diacylglycerol_kinase_sf"/>
</dbReference>
<feature type="region of interest" description="Disordered" evidence="15">
    <location>
        <begin position="282"/>
        <end position="303"/>
    </location>
</feature>
<feature type="compositionally biased region" description="Polar residues" evidence="15">
    <location>
        <begin position="326"/>
        <end position="340"/>
    </location>
</feature>
<dbReference type="STRING" id="358396.CHINAEXTREME_11040"/>
<dbReference type="GO" id="GO:0007165">
    <property type="term" value="P:signal transduction"/>
    <property type="evidence" value="ECO:0007669"/>
    <property type="project" value="TreeGrafter"/>
</dbReference>
<evidence type="ECO:0000256" key="13">
    <source>
        <dbReference type="HAMAP-Rule" id="MF_00361"/>
    </source>
</evidence>
<dbReference type="InterPro" id="IPR017438">
    <property type="entry name" value="ATP-NAD_kinase_N"/>
</dbReference>
<dbReference type="Proteomes" id="UP000186547">
    <property type="component" value="Chromosome"/>
</dbReference>
<accession>M0L2Y5</accession>
<comment type="catalytic activity">
    <reaction evidence="2">
        <text>beta-D-fructose 1,6-bisphosphate + H2O = beta-D-fructose 6-phosphate + phosphate</text>
        <dbReference type="Rhea" id="RHEA:11064"/>
        <dbReference type="ChEBI" id="CHEBI:15377"/>
        <dbReference type="ChEBI" id="CHEBI:32966"/>
        <dbReference type="ChEBI" id="CHEBI:43474"/>
        <dbReference type="ChEBI" id="CHEBI:57634"/>
        <dbReference type="EC" id="3.1.3.11"/>
    </reaction>
</comment>
<evidence type="ECO:0000256" key="11">
    <source>
        <dbReference type="ARBA" id="ARBA00023277"/>
    </source>
</evidence>
<dbReference type="GO" id="GO:0046854">
    <property type="term" value="P:phosphatidylinositol phosphate biosynthetic process"/>
    <property type="evidence" value="ECO:0007669"/>
    <property type="project" value="InterPro"/>
</dbReference>
<dbReference type="InterPro" id="IPR017437">
    <property type="entry name" value="ATP-NAD_kinase_PpnK-typ_C"/>
</dbReference>
<evidence type="ECO:0000313" key="17">
    <source>
        <dbReference type="EMBL" id="EMA27896.1"/>
    </source>
</evidence>
<dbReference type="InterPro" id="IPR000760">
    <property type="entry name" value="Inositol_monophosphatase-like"/>
</dbReference>
<feature type="binding site" evidence="14">
    <location>
        <position position="574"/>
    </location>
    <ligand>
        <name>Mg(2+)</name>
        <dbReference type="ChEBI" id="CHEBI:18420"/>
        <label>1</label>
        <note>catalytic</note>
    </ligand>
</feature>
<dbReference type="GO" id="GO:0006020">
    <property type="term" value="P:inositol metabolic process"/>
    <property type="evidence" value="ECO:0007669"/>
    <property type="project" value="TreeGrafter"/>
</dbReference>
<dbReference type="Pfam" id="PF00459">
    <property type="entry name" value="Inositol_P"/>
    <property type="match status" value="1"/>
</dbReference>
<dbReference type="GO" id="GO:0042132">
    <property type="term" value="F:fructose 1,6-bisphosphate 1-phosphatase activity"/>
    <property type="evidence" value="ECO:0007669"/>
    <property type="project" value="UniProtKB-EC"/>
</dbReference>
<reference evidence="16 19" key="1">
    <citation type="journal article" date="2011" name="J. Bacteriol.">
        <title>Genome sequence of Halobiforma lacisalsi AJ5, an extremely halophilic archaeon which harbors a bop gene.</title>
        <authorList>
            <person name="Jiang X."/>
            <person name="Wang S."/>
            <person name="Cheng H."/>
            <person name="Huo Y."/>
            <person name="Zhang X."/>
            <person name="Zhu X."/>
            <person name="Han X."/>
            <person name="Ni P."/>
            <person name="Wu M."/>
        </authorList>
    </citation>
    <scope>NUCLEOTIDE SEQUENCE [LARGE SCALE GENOMIC DNA]</scope>
    <source>
        <strain evidence="16 19">AJ5</strain>
    </source>
</reference>
<dbReference type="InterPro" id="IPR020550">
    <property type="entry name" value="Inositol_monophosphatase_CS"/>
</dbReference>
<keyword evidence="5 14" id="KW-0479">Metal-binding</keyword>
<dbReference type="GO" id="GO:0006741">
    <property type="term" value="P:NADP+ biosynthetic process"/>
    <property type="evidence" value="ECO:0007669"/>
    <property type="project" value="UniProtKB-UniRule"/>
</dbReference>
<evidence type="ECO:0000313" key="16">
    <source>
        <dbReference type="EMBL" id="APW98293.1"/>
    </source>
</evidence>
<dbReference type="CDD" id="cd01639">
    <property type="entry name" value="IMPase"/>
    <property type="match status" value="1"/>
</dbReference>
<dbReference type="GO" id="GO:0019674">
    <property type="term" value="P:NAD+ metabolic process"/>
    <property type="evidence" value="ECO:0007669"/>
    <property type="project" value="InterPro"/>
</dbReference>
<dbReference type="eggNOG" id="arCOG01349">
    <property type="taxonomic scope" value="Archaea"/>
</dbReference>
<dbReference type="PROSITE" id="PS00630">
    <property type="entry name" value="IMP_2"/>
    <property type="match status" value="1"/>
</dbReference>
<comment type="similarity">
    <text evidence="12">Belongs to the inositol monophosphatase superfamily. FBPase class 4 family.</text>
</comment>
<dbReference type="eggNOG" id="arCOG01348">
    <property type="taxonomic scope" value="Archaea"/>
</dbReference>
<comment type="subcellular location">
    <subcellularLocation>
        <location evidence="13">Cytoplasm</location>
    </subcellularLocation>
</comment>
<dbReference type="GO" id="GO:0008934">
    <property type="term" value="F:inositol monophosphate 1-phosphatase activity"/>
    <property type="evidence" value="ECO:0007669"/>
    <property type="project" value="InterPro"/>
</dbReference>
<comment type="function">
    <text evidence="13">Involved in the regulation of the intracellular balance of NAD and NADP, and is a key enzyme in the biosynthesis of NADP. Catalyzes specifically the phosphorylation on 2'-hydroxyl of the adenosine moiety of NAD to yield NADP.</text>
</comment>
<keyword evidence="4 13" id="KW-0808">Transferase</keyword>
<dbReference type="EC" id="2.7.1.23" evidence="13"/>
<keyword evidence="8 14" id="KW-0460">Magnesium</keyword>
<evidence type="ECO:0000256" key="7">
    <source>
        <dbReference type="ARBA" id="ARBA00022801"/>
    </source>
</evidence>
<comment type="catalytic activity">
    <reaction evidence="13">
        <text>NAD(+) + ATP = ADP + NADP(+) + H(+)</text>
        <dbReference type="Rhea" id="RHEA:18629"/>
        <dbReference type="ChEBI" id="CHEBI:15378"/>
        <dbReference type="ChEBI" id="CHEBI:30616"/>
        <dbReference type="ChEBI" id="CHEBI:57540"/>
        <dbReference type="ChEBI" id="CHEBI:58349"/>
        <dbReference type="ChEBI" id="CHEBI:456216"/>
        <dbReference type="EC" id="2.7.1.23"/>
    </reaction>
</comment>
<dbReference type="RefSeq" id="WP_007143607.1">
    <property type="nucleotide sequence ID" value="NZ_AOLZ01000076.1"/>
</dbReference>
<comment type="catalytic activity">
    <reaction evidence="1">
        <text>a myo-inositol phosphate + H2O = myo-inositol + phosphate</text>
        <dbReference type="Rhea" id="RHEA:24056"/>
        <dbReference type="ChEBI" id="CHEBI:15377"/>
        <dbReference type="ChEBI" id="CHEBI:17268"/>
        <dbReference type="ChEBI" id="CHEBI:43474"/>
        <dbReference type="ChEBI" id="CHEBI:84139"/>
        <dbReference type="EC" id="3.1.3.25"/>
    </reaction>
</comment>
<proteinExistence type="inferred from homology"/>
<dbReference type="PROSITE" id="PS00629">
    <property type="entry name" value="IMP_1"/>
    <property type="match status" value="1"/>
</dbReference>
<evidence type="ECO:0000256" key="9">
    <source>
        <dbReference type="ARBA" id="ARBA00022857"/>
    </source>
</evidence>
<comment type="cofactor">
    <cofactor evidence="3 14">
        <name>Mg(2+)</name>
        <dbReference type="ChEBI" id="CHEBI:18420"/>
    </cofactor>
</comment>
<dbReference type="PANTHER" id="PTHR20854">
    <property type="entry name" value="INOSITOL MONOPHOSPHATASE"/>
    <property type="match status" value="1"/>
</dbReference>
<keyword evidence="13" id="KW-0067">ATP-binding</keyword>
<reference evidence="17 18" key="2">
    <citation type="journal article" date="2014" name="PLoS Genet.">
        <title>Phylogenetically driven sequencing of extremely halophilic archaea reveals strategies for static and dynamic osmo-response.</title>
        <authorList>
            <person name="Becker E.A."/>
            <person name="Seitzer P.M."/>
            <person name="Tritt A."/>
            <person name="Larsen D."/>
            <person name="Krusor M."/>
            <person name="Yao A.I."/>
            <person name="Wu D."/>
            <person name="Madern D."/>
            <person name="Eisen J.A."/>
            <person name="Darling A.E."/>
            <person name="Facciotti M.T."/>
        </authorList>
    </citation>
    <scope>NUCLEOTIDE SEQUENCE [LARGE SCALE GENOMIC DNA]</scope>
    <source>
        <strain evidence="17 18">AJ5</strain>
    </source>
</reference>
<dbReference type="Gene3D" id="2.60.200.30">
    <property type="entry name" value="Probable inorganic polyphosphate/atp-NAD kinase, domain 2"/>
    <property type="match status" value="1"/>
</dbReference>
<keyword evidence="10 13" id="KW-0520">NAD</keyword>
<evidence type="ECO:0000313" key="18">
    <source>
        <dbReference type="Proteomes" id="UP000011555"/>
    </source>
</evidence>
<dbReference type="EMBL" id="AOLZ01000076">
    <property type="protein sequence ID" value="EMA27896.1"/>
    <property type="molecule type" value="Genomic_DNA"/>
</dbReference>
<dbReference type="FunFam" id="3.40.190.80:FF:000020">
    <property type="entry name" value="Fructose-1,6-bisphosphatase/inositol-1-monophosphatase"/>
    <property type="match status" value="1"/>
</dbReference>
<feature type="binding site" evidence="14">
    <location>
        <position position="454"/>
    </location>
    <ligand>
        <name>Mg(2+)</name>
        <dbReference type="ChEBI" id="CHEBI:18420"/>
        <label>1</label>
        <note>catalytic</note>
    </ligand>
</feature>
<evidence type="ECO:0000256" key="5">
    <source>
        <dbReference type="ARBA" id="ARBA00022723"/>
    </source>
</evidence>
<dbReference type="PATRIC" id="fig|358396.7.peg.3972"/>
<dbReference type="EMBL" id="CP019285">
    <property type="protein sequence ID" value="APW98293.1"/>
    <property type="molecule type" value="Genomic_DNA"/>
</dbReference>
<sequence length="639" mass="67978">MQGRRLATTDAIVAIVSPGEDSEAALARLEAWTTDRGIDLATVDVGEDIGDVYDENRATLGVTIGGDGTFLEGIKTFAPRNVPQLGINTGTLAFLSRVEPENLEAALDEVIRGRAEVDSRQQVAVEAPGLEATGINDVMLEHVPPEDPIDRKITTLDVYADDEYVGEFEGTGVAVSTPTGSTGISLSANGPIHYPVNNHTLQLVPLHTHQLGVRPVVVSPSTELRLVTRGEASLLVDGGRSHATLEAGSEVLVTGADQLAHVVRTSYDDHFFSAISKKLGWDIRKPDPDPDPDSDTDPGPAGAVDAELDRRLEVAAGSGPAPDESFASQRSVGTATSTDDGSAETDETDVHERALRIATEAAEAAGEPLRELHGQVETITVKSDKSDVVTEADHQADRIITAVIRNEFPEHRILSEEGPSWERDGNEPPTRDRDPADIDDATGASPTGYTWVVDPLDGTGNFAHGNPNYSVSIALLEDGDPVVGVVYVPETDELFSAIAGREARRNGDRIETTDRDRLDESMLISGYDPDGSFLSHFYQESRGVRRLGSAALNLCYLASGSADATWEHDTHPWDVAAGLVIARAAGATITDERGEPFDLTLEDDGRAALLGSNGPLHPSLLEHLEAGRTGAETNADGGD</sequence>
<dbReference type="Gene3D" id="3.40.50.10330">
    <property type="entry name" value="Probable inorganic polyphosphate/atp-NAD kinase, domain 1"/>
    <property type="match status" value="1"/>
</dbReference>
<dbReference type="Proteomes" id="UP000011555">
    <property type="component" value="Unassembled WGS sequence"/>
</dbReference>
<comment type="caution">
    <text evidence="13">Lacks conserved residue(s) required for the propagation of feature annotation.</text>
</comment>
<keyword evidence="11" id="KW-0119">Carbohydrate metabolism</keyword>
<keyword evidence="18" id="KW-1185">Reference proteome</keyword>
<feature type="region of interest" description="Disordered" evidence="15">
    <location>
        <begin position="411"/>
        <end position="446"/>
    </location>
</feature>
<dbReference type="PRINTS" id="PR00377">
    <property type="entry name" value="IMPHPHTASES"/>
</dbReference>
<feature type="binding site" evidence="13">
    <location>
        <begin position="67"/>
        <end position="68"/>
    </location>
    <ligand>
        <name>NAD(+)</name>
        <dbReference type="ChEBI" id="CHEBI:57540"/>
    </ligand>
</feature>
<evidence type="ECO:0000256" key="10">
    <source>
        <dbReference type="ARBA" id="ARBA00023027"/>
    </source>
</evidence>
<evidence type="ECO:0000256" key="2">
    <source>
        <dbReference type="ARBA" id="ARBA00001273"/>
    </source>
</evidence>
<feature type="active site" description="Proton acceptor" evidence="13">
    <location>
        <position position="67"/>
    </location>
</feature>
<evidence type="ECO:0000256" key="4">
    <source>
        <dbReference type="ARBA" id="ARBA00022679"/>
    </source>
</evidence>
<name>M0L2Y5_NATLA</name>
<dbReference type="Pfam" id="PF20143">
    <property type="entry name" value="NAD_kinase_C"/>
    <property type="match status" value="1"/>
</dbReference>
<dbReference type="SUPFAM" id="SSF111331">
    <property type="entry name" value="NAD kinase/diacylglycerol kinase-like"/>
    <property type="match status" value="1"/>
</dbReference>
<feature type="binding site" evidence="14">
    <location>
        <position position="456"/>
    </location>
    <ligand>
        <name>Mg(2+)</name>
        <dbReference type="ChEBI" id="CHEBI:18420"/>
        <label>1</label>
        <note>catalytic</note>
    </ligand>
</feature>
<evidence type="ECO:0000256" key="14">
    <source>
        <dbReference type="PIRSR" id="PIRSR600760-2"/>
    </source>
</evidence>
<evidence type="ECO:0000256" key="3">
    <source>
        <dbReference type="ARBA" id="ARBA00001946"/>
    </source>
</evidence>
<feature type="binding site" evidence="14">
    <location>
        <position position="457"/>
    </location>
    <ligand>
        <name>Mg(2+)</name>
        <dbReference type="ChEBI" id="CHEBI:18420"/>
        <label>1</label>
        <note>catalytic</note>
    </ligand>
</feature>
<dbReference type="InterPro" id="IPR033942">
    <property type="entry name" value="IMPase"/>
</dbReference>
<evidence type="ECO:0000313" key="19">
    <source>
        <dbReference type="Proteomes" id="UP000186547"/>
    </source>
</evidence>
<dbReference type="GO" id="GO:0005524">
    <property type="term" value="F:ATP binding"/>
    <property type="evidence" value="ECO:0007669"/>
    <property type="project" value="UniProtKB-KW"/>
</dbReference>
<dbReference type="PANTHER" id="PTHR20854:SF4">
    <property type="entry name" value="INOSITOL-1-MONOPHOSPHATASE-RELATED"/>
    <property type="match status" value="1"/>
</dbReference>
<evidence type="ECO:0000256" key="1">
    <source>
        <dbReference type="ARBA" id="ARBA00001033"/>
    </source>
</evidence>
<keyword evidence="6 13" id="KW-0418">Kinase</keyword>
<dbReference type="Pfam" id="PF01513">
    <property type="entry name" value="NAD_kinase"/>
    <property type="match status" value="1"/>
</dbReference>
<dbReference type="GO" id="GO:0046872">
    <property type="term" value="F:metal ion binding"/>
    <property type="evidence" value="ECO:0007669"/>
    <property type="project" value="UniProtKB-UniRule"/>
</dbReference>
<keyword evidence="13" id="KW-0547">Nucleotide-binding</keyword>
<keyword evidence="9 13" id="KW-0521">NADP</keyword>
<reference evidence="16" key="3">
    <citation type="submission" date="2017-01" db="EMBL/GenBank/DDBJ databases">
        <authorList>
            <person name="Mah S.A."/>
            <person name="Swanson W.J."/>
            <person name="Moy G.W."/>
            <person name="Vacquier V.D."/>
        </authorList>
    </citation>
    <scope>NUCLEOTIDE SEQUENCE</scope>
    <source>
        <strain evidence="16">AJ5</strain>
    </source>
</reference>
<comment type="similarity">
    <text evidence="13">Belongs to the NAD kinase family.</text>
</comment>
<feature type="binding site" evidence="13">
    <location>
        <position position="152"/>
    </location>
    <ligand>
        <name>NAD(+)</name>
        <dbReference type="ChEBI" id="CHEBI:57540"/>
    </ligand>
</feature>
<evidence type="ECO:0000256" key="12">
    <source>
        <dbReference type="ARBA" id="ARBA00038103"/>
    </source>
</evidence>
<comment type="cofactor">
    <cofactor evidence="13">
        <name>a divalent metal cation</name>
        <dbReference type="ChEBI" id="CHEBI:60240"/>
    </cofactor>
</comment>
<keyword evidence="13" id="KW-0963">Cytoplasm</keyword>
<dbReference type="GO" id="GO:0005737">
    <property type="term" value="C:cytoplasm"/>
    <property type="evidence" value="ECO:0007669"/>
    <property type="project" value="UniProtKB-SubCell"/>
</dbReference>
<dbReference type="Gene3D" id="3.40.190.80">
    <property type="match status" value="1"/>
</dbReference>
<dbReference type="KEGG" id="hlc:CHINAEXTREME11040"/>